<organism evidence="1 2">
    <name type="scientific">Actinoalloteichus fjordicus</name>
    <dbReference type="NCBI Taxonomy" id="1612552"/>
    <lineage>
        <taxon>Bacteria</taxon>
        <taxon>Bacillati</taxon>
        <taxon>Actinomycetota</taxon>
        <taxon>Actinomycetes</taxon>
        <taxon>Pseudonocardiales</taxon>
        <taxon>Pseudonocardiaceae</taxon>
        <taxon>Actinoalloteichus</taxon>
    </lineage>
</organism>
<accession>A0AAC9LA30</accession>
<keyword evidence="1" id="KW-0808">Transferase</keyword>
<dbReference type="Pfam" id="PF13489">
    <property type="entry name" value="Methyltransf_23"/>
    <property type="match status" value="1"/>
</dbReference>
<proteinExistence type="predicted"/>
<gene>
    <name evidence="1" type="ORF">UA74_09575</name>
</gene>
<dbReference type="GO" id="GO:0032259">
    <property type="term" value="P:methylation"/>
    <property type="evidence" value="ECO:0007669"/>
    <property type="project" value="UniProtKB-KW"/>
</dbReference>
<name>A0AAC9LA30_9PSEU</name>
<keyword evidence="2" id="KW-1185">Reference proteome</keyword>
<dbReference type="InterPro" id="IPR029063">
    <property type="entry name" value="SAM-dependent_MTases_sf"/>
</dbReference>
<dbReference type="KEGG" id="acad:UA74_09575"/>
<dbReference type="CDD" id="cd02440">
    <property type="entry name" value="AdoMet_MTases"/>
    <property type="match status" value="1"/>
</dbReference>
<dbReference type="EMBL" id="CP016076">
    <property type="protein sequence ID" value="APU13978.1"/>
    <property type="molecule type" value="Genomic_DNA"/>
</dbReference>
<evidence type="ECO:0000313" key="2">
    <source>
        <dbReference type="Proteomes" id="UP000185511"/>
    </source>
</evidence>
<dbReference type="SUPFAM" id="SSF53335">
    <property type="entry name" value="S-adenosyl-L-methionine-dependent methyltransferases"/>
    <property type="match status" value="1"/>
</dbReference>
<dbReference type="RefSeq" id="WP_075739949.1">
    <property type="nucleotide sequence ID" value="NZ_CP016076.1"/>
</dbReference>
<sequence length="263" mass="27115">MRSEAVHRVLIAELAAARARQAGRAPRAPRVLDVGGGTGVWAVPIAASGCAVTVIDSSPDALATLRRRAADAGVAERVLGVQGDIETLGDLVPSADVDLVLGHDVLEFVEDPAAALRSLAAVLVPGGAVSVLVSNRYAAVIHRTLAGRLDEARELLTDPAGRLGSRDGTHNRDPLLRRFDAAGLSALLSEAGLAVETVQGDGVLSDLVPGTVLQTSLATGETLTELERAAVGHPALLATATRLHALGRRDEGTVESRVESITP</sequence>
<dbReference type="AlphaFoldDB" id="A0AAC9LA30"/>
<dbReference type="Proteomes" id="UP000185511">
    <property type="component" value="Chromosome"/>
</dbReference>
<dbReference type="Gene3D" id="3.40.50.150">
    <property type="entry name" value="Vaccinia Virus protein VP39"/>
    <property type="match status" value="1"/>
</dbReference>
<keyword evidence="1" id="KW-0489">Methyltransferase</keyword>
<reference evidence="2" key="1">
    <citation type="submission" date="2016-06" db="EMBL/GenBank/DDBJ databases">
        <title>Complete genome sequence of Actinoalloteichus fjordicus DSM 46855 (=ADI127-17), type strain of the new species Actinoalloteichus fjordicus.</title>
        <authorList>
            <person name="Ruckert C."/>
            <person name="Nouioui I."/>
            <person name="Willmese J."/>
            <person name="van Wezel G."/>
            <person name="Klenk H.-P."/>
            <person name="Kalinowski J."/>
            <person name="Zotchev S.B."/>
        </authorList>
    </citation>
    <scope>NUCLEOTIDE SEQUENCE [LARGE SCALE GENOMIC DNA]</scope>
    <source>
        <strain evidence="2">ADI127-7</strain>
    </source>
</reference>
<dbReference type="PANTHER" id="PTHR43861">
    <property type="entry name" value="TRANS-ACONITATE 2-METHYLTRANSFERASE-RELATED"/>
    <property type="match status" value="1"/>
</dbReference>
<evidence type="ECO:0000313" key="1">
    <source>
        <dbReference type="EMBL" id="APU13978.1"/>
    </source>
</evidence>
<dbReference type="GO" id="GO:0008168">
    <property type="term" value="F:methyltransferase activity"/>
    <property type="evidence" value="ECO:0007669"/>
    <property type="project" value="UniProtKB-KW"/>
</dbReference>
<protein>
    <submittedName>
        <fullName evidence="1">Methyltransferase domain</fullName>
    </submittedName>
</protein>